<dbReference type="PANTHER" id="PTHR31414:SF15">
    <property type="entry name" value="PLASMA MEMBRANE FUSION PROTEIN"/>
    <property type="match status" value="1"/>
</dbReference>
<name>A0AAE0ALE4_9ROSI</name>
<dbReference type="AlphaFoldDB" id="A0AAE0ALE4"/>
<dbReference type="GO" id="GO:0009506">
    <property type="term" value="C:plasmodesma"/>
    <property type="evidence" value="ECO:0007669"/>
    <property type="project" value="TreeGrafter"/>
</dbReference>
<proteinExistence type="predicted"/>
<sequence length="339" mass="37652">MPILCFDFILPDTTLKIFAIFSAGSVVLYTGVGKFITSIDNTLDYAEDQAKFTSDDLKNVSIYLDTAKTVAVNSVFLPSEIQQAIDSIDKMIKSASKTLNDETSKNSKCINIAVDNICFVKFESVNFESPSICNLCLCLCKQCPSLCPSILNMTYEELVSIMHTVVKYDVNKHSVDLQSISIIPGTACRMLLRNDDDVQFMLGEDREIPQVCVSLTERATQDVIGNDIPPGENTQQFGSASSSNQVFTQKSATEGRANMCVVPPVVVDHADIVEPQFGDVFGCRIEMNDGQYNKQYNEMNNNMYNEQNTKPNLGRNEKVDNKTNIDPLDHLEIIDEVSV</sequence>
<evidence type="ECO:0000313" key="2">
    <source>
        <dbReference type="Proteomes" id="UP001281410"/>
    </source>
</evidence>
<dbReference type="Proteomes" id="UP001281410">
    <property type="component" value="Unassembled WGS sequence"/>
</dbReference>
<dbReference type="PANTHER" id="PTHR31414">
    <property type="entry name" value="TRANSMEMBRANE PROTEIN DDB_G0292058"/>
    <property type="match status" value="1"/>
</dbReference>
<dbReference type="GO" id="GO:0005886">
    <property type="term" value="C:plasma membrane"/>
    <property type="evidence" value="ECO:0007669"/>
    <property type="project" value="TreeGrafter"/>
</dbReference>
<organism evidence="1 2">
    <name type="scientific">Dipteronia sinensis</name>
    <dbReference type="NCBI Taxonomy" id="43782"/>
    <lineage>
        <taxon>Eukaryota</taxon>
        <taxon>Viridiplantae</taxon>
        <taxon>Streptophyta</taxon>
        <taxon>Embryophyta</taxon>
        <taxon>Tracheophyta</taxon>
        <taxon>Spermatophyta</taxon>
        <taxon>Magnoliopsida</taxon>
        <taxon>eudicotyledons</taxon>
        <taxon>Gunneridae</taxon>
        <taxon>Pentapetalae</taxon>
        <taxon>rosids</taxon>
        <taxon>malvids</taxon>
        <taxon>Sapindales</taxon>
        <taxon>Sapindaceae</taxon>
        <taxon>Hippocastanoideae</taxon>
        <taxon>Acereae</taxon>
        <taxon>Dipteronia</taxon>
    </lineage>
</organism>
<accession>A0AAE0ALE4</accession>
<dbReference type="EMBL" id="JANJYJ010000004">
    <property type="protein sequence ID" value="KAK3220198.1"/>
    <property type="molecule type" value="Genomic_DNA"/>
</dbReference>
<gene>
    <name evidence="1" type="ORF">Dsin_014168</name>
</gene>
<dbReference type="InterPro" id="IPR040283">
    <property type="entry name" value="DDB_G0292058-like"/>
</dbReference>
<reference evidence="1" key="1">
    <citation type="journal article" date="2023" name="Plant J.">
        <title>Genome sequences and population genomics provide insights into the demographic history, inbreeding, and mutation load of two 'living fossil' tree species of Dipteronia.</title>
        <authorList>
            <person name="Feng Y."/>
            <person name="Comes H.P."/>
            <person name="Chen J."/>
            <person name="Zhu S."/>
            <person name="Lu R."/>
            <person name="Zhang X."/>
            <person name="Li P."/>
            <person name="Qiu J."/>
            <person name="Olsen K.M."/>
            <person name="Qiu Y."/>
        </authorList>
    </citation>
    <scope>NUCLEOTIDE SEQUENCE</scope>
    <source>
        <strain evidence="1">NBL</strain>
    </source>
</reference>
<keyword evidence="2" id="KW-1185">Reference proteome</keyword>
<protein>
    <submittedName>
        <fullName evidence="1">Uncharacterized protein</fullName>
    </submittedName>
</protein>
<evidence type="ECO:0000313" key="1">
    <source>
        <dbReference type="EMBL" id="KAK3220198.1"/>
    </source>
</evidence>
<comment type="caution">
    <text evidence="1">The sequence shown here is derived from an EMBL/GenBank/DDBJ whole genome shotgun (WGS) entry which is preliminary data.</text>
</comment>